<evidence type="ECO:0000313" key="2">
    <source>
        <dbReference type="EMBL" id="QGZ31475.1"/>
    </source>
</evidence>
<keyword evidence="1" id="KW-1133">Transmembrane helix</keyword>
<organism evidence="2 3">
    <name type="scientific">Stutzerimonas stutzeri</name>
    <name type="common">Pseudomonas stutzeri</name>
    <dbReference type="NCBI Taxonomy" id="316"/>
    <lineage>
        <taxon>Bacteria</taxon>
        <taxon>Pseudomonadati</taxon>
        <taxon>Pseudomonadota</taxon>
        <taxon>Gammaproteobacteria</taxon>
        <taxon>Pseudomonadales</taxon>
        <taxon>Pseudomonadaceae</taxon>
        <taxon>Stutzerimonas</taxon>
    </lineage>
</organism>
<proteinExistence type="predicted"/>
<dbReference type="Proteomes" id="UP000438983">
    <property type="component" value="Chromosome"/>
</dbReference>
<sequence length="410" mass="45492">MFEKVVALYRAAGCPPIQGGQFLFKGRASDTLLCLINECRSIDEQFGRFTYERLGGDNSANFEFLLPNSDLAGFYTSFEEFIRATPSLGHGLIPDCVYIAEHDWASTDGIKNEIYSKLKSCCRLIVNLSKIVMLADSQSSPSHINLIFAVPADNGKPPKTFTIATTVEPGILEAQLSHLALIDQLANPANDSKLHLEERKAIFNLAVSELVNDAPETAKNNLFQFLLMNWKELLDTYWKNFQTYIHGFSFDKAKKDLAQAELDYGSKLSAAFSDIGGKLLALPISFGALVILSKASTGIETTATAAGILMVSLIFSGILANQWLNIKRLDSSLDIALSQIEKRIGTYPKHLQNLLTTAKREINQQQCFVRWTIRVFLLLSWAPTIGMIAMKWEAWFKPLAGSFISVAFPC</sequence>
<keyword evidence="1" id="KW-0812">Transmembrane</keyword>
<dbReference type="AlphaFoldDB" id="A0A6I6LSI5"/>
<gene>
    <name evidence="2" type="ORF">GQA94_15905</name>
</gene>
<keyword evidence="1" id="KW-0472">Membrane</keyword>
<accession>A0A6I6LSI5</accession>
<dbReference type="EMBL" id="CP046902">
    <property type="protein sequence ID" value="QGZ31475.1"/>
    <property type="molecule type" value="Genomic_DNA"/>
</dbReference>
<feature type="transmembrane region" description="Helical" evidence="1">
    <location>
        <begin position="304"/>
        <end position="324"/>
    </location>
</feature>
<protein>
    <submittedName>
        <fullName evidence="2">Uncharacterized protein</fullName>
    </submittedName>
</protein>
<name>A0A6I6LSI5_STUST</name>
<reference evidence="2 3" key="1">
    <citation type="submission" date="2019-12" db="EMBL/GenBank/DDBJ databases">
        <title>Complete genome sequence of Pseudomonas stutzeri.</title>
        <authorList>
            <person name="Lim S.R."/>
            <person name="Kim J.H."/>
        </authorList>
    </citation>
    <scope>NUCLEOTIDE SEQUENCE [LARGE SCALE GENOMIC DNA]</scope>
    <source>
        <strain evidence="2 3">PM101005</strain>
    </source>
</reference>
<dbReference type="OrthoDB" id="6064670at2"/>
<evidence type="ECO:0000256" key="1">
    <source>
        <dbReference type="SAM" id="Phobius"/>
    </source>
</evidence>
<feature type="transmembrane region" description="Helical" evidence="1">
    <location>
        <begin position="371"/>
        <end position="390"/>
    </location>
</feature>
<evidence type="ECO:0000313" key="3">
    <source>
        <dbReference type="Proteomes" id="UP000438983"/>
    </source>
</evidence>
<dbReference type="RefSeq" id="WP_158188936.1">
    <property type="nucleotide sequence ID" value="NZ_CP046902.1"/>
</dbReference>